<dbReference type="InterPro" id="IPR058163">
    <property type="entry name" value="LysR-type_TF_proteobact-type"/>
</dbReference>
<evidence type="ECO:0000256" key="1">
    <source>
        <dbReference type="ARBA" id="ARBA00009437"/>
    </source>
</evidence>
<comment type="caution">
    <text evidence="6">The sequence shown here is derived from an EMBL/GenBank/DDBJ whole genome shotgun (WGS) entry which is preliminary data.</text>
</comment>
<dbReference type="PANTHER" id="PTHR30537:SF31">
    <property type="entry name" value="TRANSCRIPTIONAL REGULATOR, LYSR FAMILY"/>
    <property type="match status" value="1"/>
</dbReference>
<keyword evidence="3" id="KW-0238">DNA-binding</keyword>
<gene>
    <name evidence="6" type="ORF">SNE35_31530</name>
</gene>
<comment type="similarity">
    <text evidence="1">Belongs to the LysR transcriptional regulatory family.</text>
</comment>
<dbReference type="PROSITE" id="PS50931">
    <property type="entry name" value="HTH_LYSR"/>
    <property type="match status" value="1"/>
</dbReference>
<keyword evidence="7" id="KW-1185">Reference proteome</keyword>
<proteinExistence type="inferred from homology"/>
<name>A0ABU5DT76_9BURK</name>
<dbReference type="InterPro" id="IPR000847">
    <property type="entry name" value="LysR_HTH_N"/>
</dbReference>
<feature type="domain" description="HTH lysR-type" evidence="5">
    <location>
        <begin position="1"/>
        <end position="58"/>
    </location>
</feature>
<dbReference type="PANTHER" id="PTHR30537">
    <property type="entry name" value="HTH-TYPE TRANSCRIPTIONAL REGULATOR"/>
    <property type="match status" value="1"/>
</dbReference>
<dbReference type="Proteomes" id="UP001285263">
    <property type="component" value="Unassembled WGS sequence"/>
</dbReference>
<dbReference type="InterPro" id="IPR036390">
    <property type="entry name" value="WH_DNA-bd_sf"/>
</dbReference>
<dbReference type="Pfam" id="PF03466">
    <property type="entry name" value="LysR_substrate"/>
    <property type="match status" value="1"/>
</dbReference>
<dbReference type="InterPro" id="IPR005119">
    <property type="entry name" value="LysR_subst-bd"/>
</dbReference>
<keyword evidence="2" id="KW-0805">Transcription regulation</keyword>
<evidence type="ECO:0000256" key="2">
    <source>
        <dbReference type="ARBA" id="ARBA00023015"/>
    </source>
</evidence>
<evidence type="ECO:0000313" key="6">
    <source>
        <dbReference type="EMBL" id="MDY0749071.1"/>
    </source>
</evidence>
<sequence>MDLNDLRYFALIVEHGGFSAAERITHITKSKLSRRISLLEERMGVRLFQRSTRRLSLTEAGQAFYEHCAAMMVEAEAATQALEQLRASPAGTVRMTCPVAIAQFYLARVVADFMRQHPKVRVEIQSTDRVVNLIEERIDVALRVFDSGLEDPALVARRIASGHMVLVASPSYVAARPPIRTPADLAGHDTIGAEEDGREQIWTLGNSSNGHSVKQAHRPRLLCSDFTVQYEAAVGGVGIALLPLRIAWRGLENGALLRVAKEWATPDQAIHLVFVSRRGMLPSVRALIDHLAVHVPTAMA</sequence>
<keyword evidence="4" id="KW-0804">Transcription</keyword>
<dbReference type="EMBL" id="JAXCLA010000013">
    <property type="protein sequence ID" value="MDY0749071.1"/>
    <property type="molecule type" value="Genomic_DNA"/>
</dbReference>
<evidence type="ECO:0000259" key="5">
    <source>
        <dbReference type="PROSITE" id="PS50931"/>
    </source>
</evidence>
<evidence type="ECO:0000313" key="7">
    <source>
        <dbReference type="Proteomes" id="UP001285263"/>
    </source>
</evidence>
<dbReference type="RefSeq" id="WP_320427038.1">
    <property type="nucleotide sequence ID" value="NZ_JAXCLA010000013.1"/>
</dbReference>
<reference evidence="6 7" key="1">
    <citation type="submission" date="2023-11" db="EMBL/GenBank/DDBJ databases">
        <title>Paucibacter sp. nov., isolated from fresh soil in Korea.</title>
        <authorList>
            <person name="Le N.T.T."/>
        </authorList>
    </citation>
    <scope>NUCLEOTIDE SEQUENCE [LARGE SCALE GENOMIC DNA]</scope>
    <source>
        <strain evidence="6 7">R3-3</strain>
    </source>
</reference>
<dbReference type="Gene3D" id="1.10.10.10">
    <property type="entry name" value="Winged helix-like DNA-binding domain superfamily/Winged helix DNA-binding domain"/>
    <property type="match status" value="1"/>
</dbReference>
<dbReference type="Gene3D" id="3.40.190.290">
    <property type="match status" value="1"/>
</dbReference>
<evidence type="ECO:0000256" key="3">
    <source>
        <dbReference type="ARBA" id="ARBA00023125"/>
    </source>
</evidence>
<accession>A0ABU5DT76</accession>
<dbReference type="InterPro" id="IPR036388">
    <property type="entry name" value="WH-like_DNA-bd_sf"/>
</dbReference>
<dbReference type="Pfam" id="PF00126">
    <property type="entry name" value="HTH_1"/>
    <property type="match status" value="1"/>
</dbReference>
<dbReference type="SUPFAM" id="SSF53850">
    <property type="entry name" value="Periplasmic binding protein-like II"/>
    <property type="match status" value="1"/>
</dbReference>
<protein>
    <submittedName>
        <fullName evidence="6">LysR family transcriptional regulator</fullName>
    </submittedName>
</protein>
<organism evidence="6 7">
    <name type="scientific">Roseateles agri</name>
    <dbReference type="NCBI Taxonomy" id="3098619"/>
    <lineage>
        <taxon>Bacteria</taxon>
        <taxon>Pseudomonadati</taxon>
        <taxon>Pseudomonadota</taxon>
        <taxon>Betaproteobacteria</taxon>
        <taxon>Burkholderiales</taxon>
        <taxon>Sphaerotilaceae</taxon>
        <taxon>Roseateles</taxon>
    </lineage>
</organism>
<evidence type="ECO:0000256" key="4">
    <source>
        <dbReference type="ARBA" id="ARBA00023163"/>
    </source>
</evidence>
<dbReference type="SUPFAM" id="SSF46785">
    <property type="entry name" value="Winged helix' DNA-binding domain"/>
    <property type="match status" value="1"/>
</dbReference>